<dbReference type="RefSeq" id="XP_001886592.1">
    <property type="nucleotide sequence ID" value="XM_001886557.1"/>
</dbReference>
<dbReference type="AlphaFoldDB" id="B0DRJ5"/>
<feature type="compositionally biased region" description="Acidic residues" evidence="1">
    <location>
        <begin position="69"/>
        <end position="80"/>
    </location>
</feature>
<protein>
    <submittedName>
        <fullName evidence="2">Predicted protein</fullName>
    </submittedName>
</protein>
<gene>
    <name evidence="2" type="ORF">LACBIDRAFT_308061</name>
</gene>
<evidence type="ECO:0000313" key="3">
    <source>
        <dbReference type="Proteomes" id="UP000001194"/>
    </source>
</evidence>
<dbReference type="KEGG" id="lbc:LACBIDRAFT_308061"/>
<dbReference type="HOGENOM" id="CLU_1555507_0_0_1"/>
<feature type="region of interest" description="Disordered" evidence="1">
    <location>
        <begin position="49"/>
        <end position="114"/>
    </location>
</feature>
<proteinExistence type="predicted"/>
<dbReference type="InParanoid" id="B0DRJ5"/>
<feature type="compositionally biased region" description="Basic residues" evidence="1">
    <location>
        <begin position="92"/>
        <end position="103"/>
    </location>
</feature>
<dbReference type="OrthoDB" id="3100200at2759"/>
<organism evidence="3">
    <name type="scientific">Laccaria bicolor (strain S238N-H82 / ATCC MYA-4686)</name>
    <name type="common">Bicoloured deceiver</name>
    <name type="synonym">Laccaria laccata var. bicolor</name>
    <dbReference type="NCBI Taxonomy" id="486041"/>
    <lineage>
        <taxon>Eukaryota</taxon>
        <taxon>Fungi</taxon>
        <taxon>Dikarya</taxon>
        <taxon>Basidiomycota</taxon>
        <taxon>Agaricomycotina</taxon>
        <taxon>Agaricomycetes</taxon>
        <taxon>Agaricomycetidae</taxon>
        <taxon>Agaricales</taxon>
        <taxon>Agaricineae</taxon>
        <taxon>Hydnangiaceae</taxon>
        <taxon>Laccaria</taxon>
    </lineage>
</organism>
<dbReference type="GeneID" id="6082231"/>
<feature type="compositionally biased region" description="Basic and acidic residues" evidence="1">
    <location>
        <begin position="14"/>
        <end position="24"/>
    </location>
</feature>
<sequence length="175" mass="18936">MATRRTARPTQKLVDPENAEKPILSSHRENIATGCANAAAKGSNATAAALSASDASQLPTSREPSTVDDVIDDIDDDQAHEEESSTDSAARPSKKSVRKRKRAESKTVEDTDATDVNGMYKDIQVIDLGADIDISTPIKKSPTCDVDQFFETAAPPKNGEKYGRCKCKLCWSKYS</sequence>
<keyword evidence="3" id="KW-1185">Reference proteome</keyword>
<evidence type="ECO:0000256" key="1">
    <source>
        <dbReference type="SAM" id="MobiDB-lite"/>
    </source>
</evidence>
<dbReference type="Proteomes" id="UP000001194">
    <property type="component" value="Unassembled WGS sequence"/>
</dbReference>
<reference evidence="2 3" key="1">
    <citation type="journal article" date="2008" name="Nature">
        <title>The genome of Laccaria bicolor provides insights into mycorrhizal symbiosis.</title>
        <authorList>
            <person name="Martin F."/>
            <person name="Aerts A."/>
            <person name="Ahren D."/>
            <person name="Brun A."/>
            <person name="Danchin E.G.J."/>
            <person name="Duchaussoy F."/>
            <person name="Gibon J."/>
            <person name="Kohler A."/>
            <person name="Lindquist E."/>
            <person name="Pereda V."/>
            <person name="Salamov A."/>
            <person name="Shapiro H.J."/>
            <person name="Wuyts J."/>
            <person name="Blaudez D."/>
            <person name="Buee M."/>
            <person name="Brokstein P."/>
            <person name="Canbaeck B."/>
            <person name="Cohen D."/>
            <person name="Courty P.E."/>
            <person name="Coutinho P.M."/>
            <person name="Delaruelle C."/>
            <person name="Detter J.C."/>
            <person name="Deveau A."/>
            <person name="DiFazio S."/>
            <person name="Duplessis S."/>
            <person name="Fraissinet-Tachet L."/>
            <person name="Lucic E."/>
            <person name="Frey-Klett P."/>
            <person name="Fourrey C."/>
            <person name="Feussner I."/>
            <person name="Gay G."/>
            <person name="Grimwood J."/>
            <person name="Hoegger P.J."/>
            <person name="Jain P."/>
            <person name="Kilaru S."/>
            <person name="Labbe J."/>
            <person name="Lin Y.C."/>
            <person name="Legue V."/>
            <person name="Le Tacon F."/>
            <person name="Marmeisse R."/>
            <person name="Melayah D."/>
            <person name="Montanini B."/>
            <person name="Muratet M."/>
            <person name="Nehls U."/>
            <person name="Niculita-Hirzel H."/>
            <person name="Oudot-Le Secq M.P."/>
            <person name="Peter M."/>
            <person name="Quesneville H."/>
            <person name="Rajashekar B."/>
            <person name="Reich M."/>
            <person name="Rouhier N."/>
            <person name="Schmutz J."/>
            <person name="Yin T."/>
            <person name="Chalot M."/>
            <person name="Henrissat B."/>
            <person name="Kuees U."/>
            <person name="Lucas S."/>
            <person name="Van de Peer Y."/>
            <person name="Podila G.K."/>
            <person name="Polle A."/>
            <person name="Pukkila P.J."/>
            <person name="Richardson P.M."/>
            <person name="Rouze P."/>
            <person name="Sanders I.R."/>
            <person name="Stajich J.E."/>
            <person name="Tunlid A."/>
            <person name="Tuskan G."/>
            <person name="Grigoriev I.V."/>
        </authorList>
    </citation>
    <scope>NUCLEOTIDE SEQUENCE [LARGE SCALE GENOMIC DNA]</scope>
    <source>
        <strain evidence="3">S238N-H82 / ATCC MYA-4686</strain>
    </source>
</reference>
<evidence type="ECO:0000313" key="2">
    <source>
        <dbReference type="EMBL" id="EDR02882.1"/>
    </source>
</evidence>
<name>B0DRJ5_LACBS</name>
<feature type="region of interest" description="Disordered" evidence="1">
    <location>
        <begin position="1"/>
        <end position="24"/>
    </location>
</feature>
<accession>B0DRJ5</accession>
<dbReference type="EMBL" id="DS547128">
    <property type="protein sequence ID" value="EDR02882.1"/>
    <property type="molecule type" value="Genomic_DNA"/>
</dbReference>